<organism evidence="2">
    <name type="scientific">Ooceraea biroi</name>
    <name type="common">Clonal raider ant</name>
    <name type="synonym">Cerapachys biroi</name>
    <dbReference type="NCBI Taxonomy" id="2015173"/>
    <lineage>
        <taxon>Eukaryota</taxon>
        <taxon>Metazoa</taxon>
        <taxon>Ecdysozoa</taxon>
        <taxon>Arthropoda</taxon>
        <taxon>Hexapoda</taxon>
        <taxon>Insecta</taxon>
        <taxon>Pterygota</taxon>
        <taxon>Neoptera</taxon>
        <taxon>Endopterygota</taxon>
        <taxon>Hymenoptera</taxon>
        <taxon>Apocrita</taxon>
        <taxon>Aculeata</taxon>
        <taxon>Formicoidea</taxon>
        <taxon>Formicidae</taxon>
        <taxon>Dorylinae</taxon>
        <taxon>Ooceraea</taxon>
    </lineage>
</organism>
<keyword evidence="1" id="KW-0732">Signal</keyword>
<dbReference type="PANTHER" id="PTHR33964:SF1">
    <property type="entry name" value="RE45066P"/>
    <property type="match status" value="1"/>
</dbReference>
<name>A0A3L8DGU7_OOCBI</name>
<feature type="signal peptide" evidence="1">
    <location>
        <begin position="1"/>
        <end position="28"/>
    </location>
</feature>
<dbReference type="PANTHER" id="PTHR33964">
    <property type="entry name" value="RE45066P-RELATED"/>
    <property type="match status" value="1"/>
</dbReference>
<sequence>MKTPMENQLSWLALFMTALYSLLASCRGEECGHEELVRCARPLERINSNDLSFVTKKEEFNKLCPDLEAGMKCIKRYTLNCMKEKQREHFNSLYTGTNQAIMELCHDGPYQDEFLKHAPCMQKVKAEYEMCYKKYQKTTQEIERATNRTAGGQDKSIKSICCAFKEYLECSHHTVRRQCGDDTARFTKDFLDRMSSSLLKTHCAPYTHEECALHNGASMPNLSAIMPMTLILLMRYFT</sequence>
<evidence type="ECO:0000313" key="2">
    <source>
        <dbReference type="EMBL" id="RLU19654.1"/>
    </source>
</evidence>
<dbReference type="OrthoDB" id="10051804at2759"/>
<reference evidence="2" key="2">
    <citation type="submission" date="2018-07" db="EMBL/GenBank/DDBJ databases">
        <authorList>
            <person name="Mckenzie S.K."/>
            <person name="Kronauer D.J.C."/>
        </authorList>
    </citation>
    <scope>NUCLEOTIDE SEQUENCE</scope>
    <source>
        <strain evidence="2">Clonal line C1</strain>
    </source>
</reference>
<accession>A0A3L8DGU7</accession>
<feature type="chain" id="PRO_5018202484" evidence="1">
    <location>
        <begin position="29"/>
        <end position="238"/>
    </location>
</feature>
<protein>
    <submittedName>
        <fullName evidence="2">Uncharacterized protein</fullName>
    </submittedName>
</protein>
<dbReference type="Proteomes" id="UP000279307">
    <property type="component" value="Chromosome 8"/>
</dbReference>
<reference evidence="2" key="1">
    <citation type="journal article" date="2018" name="Genome Res.">
        <title>The genomic architecture and molecular evolution of ant odorant receptors.</title>
        <authorList>
            <person name="McKenzie S.K."/>
            <person name="Kronauer D.J.C."/>
        </authorList>
    </citation>
    <scope>NUCLEOTIDE SEQUENCE [LARGE SCALE GENOMIC DNA]</scope>
    <source>
        <strain evidence="2">Clonal line C1</strain>
    </source>
</reference>
<dbReference type="EMBL" id="QOIP01000008">
    <property type="protein sequence ID" value="RLU19654.1"/>
    <property type="molecule type" value="Genomic_DNA"/>
</dbReference>
<proteinExistence type="predicted"/>
<evidence type="ECO:0000256" key="1">
    <source>
        <dbReference type="SAM" id="SignalP"/>
    </source>
</evidence>
<dbReference type="AlphaFoldDB" id="A0A3L8DGU7"/>
<comment type="caution">
    <text evidence="2">The sequence shown here is derived from an EMBL/GenBank/DDBJ whole genome shotgun (WGS) entry which is preliminary data.</text>
</comment>
<dbReference type="PROSITE" id="PS51257">
    <property type="entry name" value="PROKAR_LIPOPROTEIN"/>
    <property type="match status" value="1"/>
</dbReference>
<gene>
    <name evidence="2" type="ORF">DMN91_008211</name>
</gene>